<dbReference type="InterPro" id="IPR036610">
    <property type="entry name" value="PEBP-like_sf"/>
</dbReference>
<sequence length="177" mass="17939">MIRFAFPLALALCASTAQADMTLTSKAMPDGGTLTEAQILNGFGCTGGNQSPDLAWSNAPAGTGAFAVMMYDPDAPTGSGWWHWVAFNLPGDTTLLPEGASGTVMPAGTIESRTDFGTPGFGGACPPEGAAPHPYQITVYALPAPLPLDANASGAMVGFMARASALDSATITATLGR</sequence>
<name>A0A8J7MMW2_9RHOB</name>
<keyword evidence="3" id="KW-1185">Reference proteome</keyword>
<evidence type="ECO:0000313" key="3">
    <source>
        <dbReference type="Proteomes" id="UP000619033"/>
    </source>
</evidence>
<dbReference type="InterPro" id="IPR008914">
    <property type="entry name" value="PEBP"/>
</dbReference>
<feature type="signal peptide" evidence="1">
    <location>
        <begin position="1"/>
        <end position="19"/>
    </location>
</feature>
<protein>
    <submittedName>
        <fullName evidence="2">YbhB/YbcL family Raf kinase inhibitor-like protein</fullName>
    </submittedName>
</protein>
<accession>A0A8J7MMW2</accession>
<organism evidence="2 3">
    <name type="scientific">Fuscibacter oryzae</name>
    <dbReference type="NCBI Taxonomy" id="2803939"/>
    <lineage>
        <taxon>Bacteria</taxon>
        <taxon>Pseudomonadati</taxon>
        <taxon>Pseudomonadota</taxon>
        <taxon>Alphaproteobacteria</taxon>
        <taxon>Rhodobacterales</taxon>
        <taxon>Paracoccaceae</taxon>
        <taxon>Fuscibacter</taxon>
    </lineage>
</organism>
<dbReference type="AlphaFoldDB" id="A0A8J7MMW2"/>
<gene>
    <name evidence="2" type="ORF">JI744_03345</name>
</gene>
<evidence type="ECO:0000313" key="2">
    <source>
        <dbReference type="EMBL" id="MBL4927132.1"/>
    </source>
</evidence>
<dbReference type="SUPFAM" id="SSF49777">
    <property type="entry name" value="PEBP-like"/>
    <property type="match status" value="1"/>
</dbReference>
<dbReference type="PANTHER" id="PTHR30289:SF1">
    <property type="entry name" value="PEBP (PHOSPHATIDYLETHANOLAMINE-BINDING PROTEIN) FAMILY PROTEIN"/>
    <property type="match status" value="1"/>
</dbReference>
<dbReference type="CDD" id="cd00865">
    <property type="entry name" value="PEBP_bact_arch"/>
    <property type="match status" value="1"/>
</dbReference>
<comment type="caution">
    <text evidence="2">The sequence shown here is derived from an EMBL/GenBank/DDBJ whole genome shotgun (WGS) entry which is preliminary data.</text>
</comment>
<dbReference type="PANTHER" id="PTHR30289">
    <property type="entry name" value="UNCHARACTERIZED PROTEIN YBCL-RELATED"/>
    <property type="match status" value="1"/>
</dbReference>
<keyword evidence="1" id="KW-0732">Signal</keyword>
<evidence type="ECO:0000256" key="1">
    <source>
        <dbReference type="SAM" id="SignalP"/>
    </source>
</evidence>
<proteinExistence type="predicted"/>
<reference evidence="2" key="1">
    <citation type="submission" date="2021-01" db="EMBL/GenBank/DDBJ databases">
        <title>Genome seq and assembly of Tabrizicola sp. KVB23.</title>
        <authorList>
            <person name="Chhetri G."/>
        </authorList>
    </citation>
    <scope>NUCLEOTIDE SEQUENCE</scope>
    <source>
        <strain evidence="2">KVB23</strain>
    </source>
</reference>
<dbReference type="EMBL" id="JAESVP010000002">
    <property type="protein sequence ID" value="MBL4927132.1"/>
    <property type="molecule type" value="Genomic_DNA"/>
</dbReference>
<dbReference type="NCBIfam" id="TIGR00481">
    <property type="entry name" value="YbhB/YbcL family Raf kinase inhibitor-like protein"/>
    <property type="match status" value="1"/>
</dbReference>
<feature type="chain" id="PRO_5035155404" evidence="1">
    <location>
        <begin position="20"/>
        <end position="177"/>
    </location>
</feature>
<dbReference type="Pfam" id="PF01161">
    <property type="entry name" value="PBP"/>
    <property type="match status" value="1"/>
</dbReference>
<dbReference type="RefSeq" id="WP_202658286.1">
    <property type="nucleotide sequence ID" value="NZ_JAESVP010000002.1"/>
</dbReference>
<dbReference type="Proteomes" id="UP000619033">
    <property type="component" value="Unassembled WGS sequence"/>
</dbReference>
<dbReference type="InterPro" id="IPR005247">
    <property type="entry name" value="YbhB_YbcL/LppC-like"/>
</dbReference>
<dbReference type="Gene3D" id="3.90.280.10">
    <property type="entry name" value="PEBP-like"/>
    <property type="match status" value="1"/>
</dbReference>